<reference evidence="3 4" key="1">
    <citation type="submission" date="2018-01" db="EMBL/GenBank/DDBJ databases">
        <title>The draft genome sequence of Halioglobus lutimaris HF004.</title>
        <authorList>
            <person name="Du Z.-J."/>
            <person name="Shi M.-J."/>
        </authorList>
    </citation>
    <scope>NUCLEOTIDE SEQUENCE [LARGE SCALE GENOMIC DNA]</scope>
    <source>
        <strain evidence="3 4">HF004</strain>
    </source>
</reference>
<dbReference type="SUPFAM" id="SSF55874">
    <property type="entry name" value="ATPase domain of HSP90 chaperone/DNA topoisomerase II/histidine kinase"/>
    <property type="match status" value="1"/>
</dbReference>
<dbReference type="EMBL" id="PKUS01000013">
    <property type="protein sequence ID" value="PLW68497.1"/>
    <property type="molecule type" value="Genomic_DNA"/>
</dbReference>
<dbReference type="PANTHER" id="PTHR34220">
    <property type="entry name" value="SENSOR HISTIDINE KINASE YPDA"/>
    <property type="match status" value="1"/>
</dbReference>
<sequence>MQVYQLRSGLFGPVGALIVAGAANRPAAVPGSESMQSAQADREKETVAAELGEFFIPDLCASRPVLMMVLVAQLLVMVYALASSALPDFDWELLAICSLFVQWVVLASALLLCLSRGPLSRLSLVLATTISLSLIALVTAASSVLALTAFPWLTGETQGGWWVLRNLLVSLVIGGIILRYFFLQQQLLRQEQMELQSRLDSLRARIRPHFLFNTLNSIASLIMSRPESAEQAVEDLAELFRASLKESRGVTTVADELRLCELYLGIEQLRLGDRLHIDWQVDPTLLDEPMPSLVLQPLVENAVYHGIARLPEGGSIIVVLDREGETIRAMVENPVPPGIQNSGGNQMALTNVEQRLQVIYGPDAGLQVEPAAQSFRVALRYSPGQLR</sequence>
<protein>
    <recommendedName>
        <fullName evidence="2">Signal transduction histidine kinase internal region domain-containing protein</fullName>
    </recommendedName>
</protein>
<feature type="transmembrane region" description="Helical" evidence="1">
    <location>
        <begin position="65"/>
        <end position="87"/>
    </location>
</feature>
<dbReference type="Gene3D" id="3.30.565.10">
    <property type="entry name" value="Histidine kinase-like ATPase, C-terminal domain"/>
    <property type="match status" value="1"/>
</dbReference>
<feature type="domain" description="Signal transduction histidine kinase internal region" evidence="2">
    <location>
        <begin position="198"/>
        <end position="275"/>
    </location>
</feature>
<evidence type="ECO:0000256" key="1">
    <source>
        <dbReference type="SAM" id="Phobius"/>
    </source>
</evidence>
<dbReference type="PANTHER" id="PTHR34220:SF7">
    <property type="entry name" value="SENSOR HISTIDINE KINASE YPDA"/>
    <property type="match status" value="1"/>
</dbReference>
<dbReference type="GO" id="GO:0000155">
    <property type="term" value="F:phosphorelay sensor kinase activity"/>
    <property type="evidence" value="ECO:0007669"/>
    <property type="project" value="InterPro"/>
</dbReference>
<keyword evidence="4" id="KW-1185">Reference proteome</keyword>
<feature type="transmembrane region" description="Helical" evidence="1">
    <location>
        <begin position="162"/>
        <end position="183"/>
    </location>
</feature>
<dbReference type="AlphaFoldDB" id="A0A2N5X1X1"/>
<accession>A0A2N5X1X1</accession>
<proteinExistence type="predicted"/>
<keyword evidence="1" id="KW-0472">Membrane</keyword>
<name>A0A2N5X1X1_9GAMM</name>
<dbReference type="InterPro" id="IPR036890">
    <property type="entry name" value="HATPase_C_sf"/>
</dbReference>
<dbReference type="GO" id="GO:0016020">
    <property type="term" value="C:membrane"/>
    <property type="evidence" value="ECO:0007669"/>
    <property type="project" value="InterPro"/>
</dbReference>
<evidence type="ECO:0000259" key="2">
    <source>
        <dbReference type="Pfam" id="PF06580"/>
    </source>
</evidence>
<feature type="transmembrane region" description="Helical" evidence="1">
    <location>
        <begin position="124"/>
        <end position="150"/>
    </location>
</feature>
<dbReference type="OrthoDB" id="2514702at2"/>
<evidence type="ECO:0000313" key="3">
    <source>
        <dbReference type="EMBL" id="PLW68497.1"/>
    </source>
</evidence>
<dbReference type="Proteomes" id="UP000235005">
    <property type="component" value="Unassembled WGS sequence"/>
</dbReference>
<gene>
    <name evidence="3" type="ORF">C0039_12035</name>
</gene>
<organism evidence="3 4">
    <name type="scientific">Pseudohalioglobus lutimaris</name>
    <dbReference type="NCBI Taxonomy" id="1737061"/>
    <lineage>
        <taxon>Bacteria</taxon>
        <taxon>Pseudomonadati</taxon>
        <taxon>Pseudomonadota</taxon>
        <taxon>Gammaproteobacteria</taxon>
        <taxon>Cellvibrionales</taxon>
        <taxon>Halieaceae</taxon>
        <taxon>Pseudohalioglobus</taxon>
    </lineage>
</organism>
<keyword evidence="1" id="KW-1133">Transmembrane helix</keyword>
<dbReference type="InterPro" id="IPR050640">
    <property type="entry name" value="Bact_2-comp_sensor_kinase"/>
</dbReference>
<dbReference type="Pfam" id="PF06580">
    <property type="entry name" value="His_kinase"/>
    <property type="match status" value="1"/>
</dbReference>
<evidence type="ECO:0000313" key="4">
    <source>
        <dbReference type="Proteomes" id="UP000235005"/>
    </source>
</evidence>
<keyword evidence="1" id="KW-0812">Transmembrane</keyword>
<feature type="transmembrane region" description="Helical" evidence="1">
    <location>
        <begin position="93"/>
        <end position="112"/>
    </location>
</feature>
<comment type="caution">
    <text evidence="3">The sequence shown here is derived from an EMBL/GenBank/DDBJ whole genome shotgun (WGS) entry which is preliminary data.</text>
</comment>
<dbReference type="InterPro" id="IPR010559">
    <property type="entry name" value="Sig_transdc_His_kin_internal"/>
</dbReference>